<feature type="transmembrane region" description="Helical" evidence="7">
    <location>
        <begin position="361"/>
        <end position="382"/>
    </location>
</feature>
<gene>
    <name evidence="9" type="ORF">Adu01nite_25450</name>
</gene>
<dbReference type="Gene3D" id="1.20.1250.20">
    <property type="entry name" value="MFS general substrate transporter like domains"/>
    <property type="match status" value="2"/>
</dbReference>
<dbReference type="InterPro" id="IPR010290">
    <property type="entry name" value="TM_effector"/>
</dbReference>
<dbReference type="PRINTS" id="PR01988">
    <property type="entry name" value="EXPORTERBACE"/>
</dbReference>
<feature type="transmembrane region" description="Helical" evidence="7">
    <location>
        <begin position="34"/>
        <end position="56"/>
    </location>
</feature>
<feature type="transmembrane region" description="Helical" evidence="7">
    <location>
        <begin position="272"/>
        <end position="292"/>
    </location>
</feature>
<dbReference type="EMBL" id="BOML01000021">
    <property type="protein sequence ID" value="GIE01195.1"/>
    <property type="molecule type" value="Genomic_DNA"/>
</dbReference>
<dbReference type="PANTHER" id="PTHR23513:SF6">
    <property type="entry name" value="MAJOR FACILITATOR SUPERFAMILY ASSOCIATED DOMAIN-CONTAINING PROTEIN"/>
    <property type="match status" value="1"/>
</dbReference>
<dbReference type="PANTHER" id="PTHR23513">
    <property type="entry name" value="INTEGRAL MEMBRANE EFFLUX PROTEIN-RELATED"/>
    <property type="match status" value="1"/>
</dbReference>
<dbReference type="InterPro" id="IPR036259">
    <property type="entry name" value="MFS_trans_sf"/>
</dbReference>
<dbReference type="Proteomes" id="UP000637628">
    <property type="component" value="Unassembled WGS sequence"/>
</dbReference>
<dbReference type="InterPro" id="IPR022324">
    <property type="entry name" value="Bacilysin_exporter_BacE_put"/>
</dbReference>
<evidence type="ECO:0000256" key="3">
    <source>
        <dbReference type="ARBA" id="ARBA00022475"/>
    </source>
</evidence>
<name>A0ABQ3YUJ3_9ACTN</name>
<feature type="transmembrane region" description="Helical" evidence="7">
    <location>
        <begin position="68"/>
        <end position="86"/>
    </location>
</feature>
<evidence type="ECO:0000259" key="8">
    <source>
        <dbReference type="PROSITE" id="PS50850"/>
    </source>
</evidence>
<dbReference type="CDD" id="cd06173">
    <property type="entry name" value="MFS_MefA_like"/>
    <property type="match status" value="1"/>
</dbReference>
<evidence type="ECO:0000256" key="5">
    <source>
        <dbReference type="ARBA" id="ARBA00022989"/>
    </source>
</evidence>
<evidence type="ECO:0000256" key="6">
    <source>
        <dbReference type="ARBA" id="ARBA00023136"/>
    </source>
</evidence>
<keyword evidence="4 7" id="KW-0812">Transmembrane</keyword>
<evidence type="ECO:0000313" key="9">
    <source>
        <dbReference type="EMBL" id="GIE01195.1"/>
    </source>
</evidence>
<dbReference type="PROSITE" id="PS50850">
    <property type="entry name" value="MFS"/>
    <property type="match status" value="1"/>
</dbReference>
<feature type="transmembrane region" description="Helical" evidence="7">
    <location>
        <begin position="235"/>
        <end position="260"/>
    </location>
</feature>
<keyword evidence="10" id="KW-1185">Reference proteome</keyword>
<dbReference type="RefSeq" id="WP_203726804.1">
    <property type="nucleotide sequence ID" value="NZ_BAAATX010000025.1"/>
</dbReference>
<feature type="transmembrane region" description="Helical" evidence="7">
    <location>
        <begin position="201"/>
        <end position="223"/>
    </location>
</feature>
<keyword evidence="3" id="KW-1003">Cell membrane</keyword>
<dbReference type="InterPro" id="IPR020846">
    <property type="entry name" value="MFS_dom"/>
</dbReference>
<feature type="transmembrane region" description="Helical" evidence="7">
    <location>
        <begin position="331"/>
        <end position="355"/>
    </location>
</feature>
<feature type="domain" description="Major facilitator superfamily (MFS) profile" evidence="8">
    <location>
        <begin position="205"/>
        <end position="401"/>
    </location>
</feature>
<keyword evidence="6 7" id="KW-0472">Membrane</keyword>
<evidence type="ECO:0000256" key="2">
    <source>
        <dbReference type="ARBA" id="ARBA00022448"/>
    </source>
</evidence>
<protein>
    <recommendedName>
        <fullName evidence="8">Major facilitator superfamily (MFS) profile domain-containing protein</fullName>
    </recommendedName>
</protein>
<evidence type="ECO:0000313" key="10">
    <source>
        <dbReference type="Proteomes" id="UP000637628"/>
    </source>
</evidence>
<reference evidence="9 10" key="1">
    <citation type="submission" date="2021-01" db="EMBL/GenBank/DDBJ databases">
        <title>Whole genome shotgun sequence of Actinoplanes durhamensis NBRC 14914.</title>
        <authorList>
            <person name="Komaki H."/>
            <person name="Tamura T."/>
        </authorList>
    </citation>
    <scope>NUCLEOTIDE SEQUENCE [LARGE SCALE GENOMIC DNA]</scope>
    <source>
        <strain evidence="9 10">NBRC 14914</strain>
    </source>
</reference>
<dbReference type="Pfam" id="PF05977">
    <property type="entry name" value="MFS_3"/>
    <property type="match status" value="1"/>
</dbReference>
<keyword evidence="2" id="KW-0813">Transport</keyword>
<feature type="transmembrane region" description="Helical" evidence="7">
    <location>
        <begin position="131"/>
        <end position="153"/>
    </location>
</feature>
<comment type="subcellular location">
    <subcellularLocation>
        <location evidence="1">Cell membrane</location>
        <topology evidence="1">Multi-pass membrane protein</topology>
    </subcellularLocation>
</comment>
<evidence type="ECO:0000256" key="1">
    <source>
        <dbReference type="ARBA" id="ARBA00004651"/>
    </source>
</evidence>
<proteinExistence type="predicted"/>
<evidence type="ECO:0000256" key="7">
    <source>
        <dbReference type="SAM" id="Phobius"/>
    </source>
</evidence>
<sequence length="401" mass="41021">MNAAFNRYWTARLVSYAGDQIARTALLVAVFDRYGAAALGWFLVAATVPRLFGPVLGALADRFDQRRIIVVCDLAQAALYTAIALLSPSLPVLLALVAAASVAATTFTPAGRSLLPELVGPERLGAANARLAVGVNIGFAAGPALGGVLLSVAGLTPTLLLDVVSFLVSAVLVAGLRPLARRAAATTEPLRVVLRGGLGVVRTNLVVRAVACGFLVLVTFAALDNVAVVPLVRDALGAGPIAVGLLTSAYGIGMVAGPLVIARNADRFRFDLILYASLLVIGAGTLLTGLSYAVALAILGQALAGAGAGWHNVAADTLVQRHVPADRLGTVFGTIYLFPYAAEVLAYVGGAALLGAVGPRWLFVISGLGAAATLALVLPMLSRALSTGRRHRVAEPAMAGQ</sequence>
<feature type="transmembrane region" description="Helical" evidence="7">
    <location>
        <begin position="159"/>
        <end position="180"/>
    </location>
</feature>
<feature type="transmembrane region" description="Helical" evidence="7">
    <location>
        <begin position="298"/>
        <end position="319"/>
    </location>
</feature>
<comment type="caution">
    <text evidence="9">The sequence shown here is derived from an EMBL/GenBank/DDBJ whole genome shotgun (WGS) entry which is preliminary data.</text>
</comment>
<accession>A0ABQ3YUJ3</accession>
<evidence type="ECO:0000256" key="4">
    <source>
        <dbReference type="ARBA" id="ARBA00022692"/>
    </source>
</evidence>
<dbReference type="SUPFAM" id="SSF103473">
    <property type="entry name" value="MFS general substrate transporter"/>
    <property type="match status" value="2"/>
</dbReference>
<keyword evidence="5 7" id="KW-1133">Transmembrane helix</keyword>
<organism evidence="9 10">
    <name type="scientific">Paractinoplanes durhamensis</name>
    <dbReference type="NCBI Taxonomy" id="113563"/>
    <lineage>
        <taxon>Bacteria</taxon>
        <taxon>Bacillati</taxon>
        <taxon>Actinomycetota</taxon>
        <taxon>Actinomycetes</taxon>
        <taxon>Micromonosporales</taxon>
        <taxon>Micromonosporaceae</taxon>
        <taxon>Paractinoplanes</taxon>
    </lineage>
</organism>